<dbReference type="InterPro" id="IPR008906">
    <property type="entry name" value="HATC_C_dom"/>
</dbReference>
<dbReference type="Gramene" id="MELO3C027820.2.1">
    <property type="protein sequence ID" value="MELO3C027820.2.1"/>
    <property type="gene ID" value="MELO3C027820.2"/>
</dbReference>
<dbReference type="GO" id="GO:0046983">
    <property type="term" value="F:protein dimerization activity"/>
    <property type="evidence" value="ECO:0007669"/>
    <property type="project" value="InterPro"/>
</dbReference>
<feature type="compositionally biased region" description="Low complexity" evidence="1">
    <location>
        <begin position="442"/>
        <end position="458"/>
    </location>
</feature>
<dbReference type="Pfam" id="PF05699">
    <property type="entry name" value="Dimer_Tnp_hAT"/>
    <property type="match status" value="1"/>
</dbReference>
<feature type="compositionally biased region" description="Acidic residues" evidence="1">
    <location>
        <begin position="465"/>
        <end position="474"/>
    </location>
</feature>
<dbReference type="PANTHER" id="PTHR32166">
    <property type="entry name" value="OSJNBA0013A04.12 PROTEIN"/>
    <property type="match status" value="1"/>
</dbReference>
<feature type="domain" description="HAT C-terminal dimerisation" evidence="2">
    <location>
        <begin position="302"/>
        <end position="372"/>
    </location>
</feature>
<feature type="region of interest" description="Disordered" evidence="1">
    <location>
        <begin position="441"/>
        <end position="497"/>
    </location>
</feature>
<evidence type="ECO:0000259" key="2">
    <source>
        <dbReference type="Pfam" id="PF05699"/>
    </source>
</evidence>
<proteinExistence type="predicted"/>
<dbReference type="PANTHER" id="PTHR32166:SF74">
    <property type="entry name" value="OS05G0256350 PROTEIN"/>
    <property type="match status" value="1"/>
</dbReference>
<feature type="compositionally biased region" description="Acidic residues" evidence="1">
    <location>
        <begin position="483"/>
        <end position="497"/>
    </location>
</feature>
<dbReference type="AlphaFoldDB" id="A0A9I9E2T6"/>
<reference evidence="3" key="1">
    <citation type="submission" date="2023-03" db="UniProtKB">
        <authorList>
            <consortium name="EnsemblPlants"/>
        </authorList>
    </citation>
    <scope>IDENTIFICATION</scope>
</reference>
<evidence type="ECO:0000313" key="3">
    <source>
        <dbReference type="EnsemblPlants" id="MELO3C027820.2.1"/>
    </source>
</evidence>
<name>A0A9I9E2T6_CUCME</name>
<dbReference type="EnsemblPlants" id="MELO3C027820.2.1">
    <property type="protein sequence ID" value="MELO3C027820.2.1"/>
    <property type="gene ID" value="MELO3C027820.2"/>
</dbReference>
<protein>
    <recommendedName>
        <fullName evidence="2">HAT C-terminal dimerisation domain-containing protein</fullName>
    </recommendedName>
</protein>
<evidence type="ECO:0000256" key="1">
    <source>
        <dbReference type="SAM" id="MobiDB-lite"/>
    </source>
</evidence>
<dbReference type="SUPFAM" id="SSF53098">
    <property type="entry name" value="Ribonuclease H-like"/>
    <property type="match status" value="1"/>
</dbReference>
<accession>A0A9I9E2T6</accession>
<organism evidence="3">
    <name type="scientific">Cucumis melo</name>
    <name type="common">Muskmelon</name>
    <dbReference type="NCBI Taxonomy" id="3656"/>
    <lineage>
        <taxon>Eukaryota</taxon>
        <taxon>Viridiplantae</taxon>
        <taxon>Streptophyta</taxon>
        <taxon>Embryophyta</taxon>
        <taxon>Tracheophyta</taxon>
        <taxon>Spermatophyta</taxon>
        <taxon>Magnoliopsida</taxon>
        <taxon>eudicotyledons</taxon>
        <taxon>Gunneridae</taxon>
        <taxon>Pentapetalae</taxon>
        <taxon>rosids</taxon>
        <taxon>fabids</taxon>
        <taxon>Cucurbitales</taxon>
        <taxon>Cucurbitaceae</taxon>
        <taxon>Benincaseae</taxon>
        <taxon>Cucumis</taxon>
    </lineage>
</organism>
<sequence>MGSTISRSESTKLHSHVKERKDNLLKHTTITFTSRNTTRRLLEAKQPQLIWSPCVSHYLDLMLEDIYKISNIRKALKRDMEISNFIYVRPELLNMMRRFTNQKKLVRPAKTRFTTACITLSSIHHQKNNLRKMFTSDKWEDSKWSKEQQERRVVQTILLARFWTTIVFALKVSGPLVRVLRLVDGEKKPPMGYIYEAMDRAKEAIANSFNNNEEKYKDIFTIIDRRWELQLHRPLHAAGYYLNPSFYYSNLSIQEDDEIVNGLYSCITKMVASLDVQDKILAQLSKYKRAEALFGQPLAIRQRDKISPVEWWDNFGQSTPNLQKFAMRILDLTCSAFGCKRNWSVFEQLHSKKRNRLAQSRLNDLMFIKYNISLKRRYNLRDIVDPISLRDIDDSNEWLIGRLDDDSEEDELVFDDDTLTWGNVSRAAGAKEPTFYSRARASGATNVSCSSSSTTQPTPKQINLDDSDQEEEDTDGYKSNEGVNEDEDQFSDDEFDL</sequence>
<dbReference type="InterPro" id="IPR012337">
    <property type="entry name" value="RNaseH-like_sf"/>
</dbReference>